<dbReference type="InterPro" id="IPR045851">
    <property type="entry name" value="AMP-bd_C_sf"/>
</dbReference>
<evidence type="ECO:0000256" key="4">
    <source>
        <dbReference type="ARBA" id="ARBA00006432"/>
    </source>
</evidence>
<dbReference type="Proteomes" id="UP000242875">
    <property type="component" value="Unassembled WGS sequence"/>
</dbReference>
<evidence type="ECO:0000256" key="8">
    <source>
        <dbReference type="ARBA" id="ARBA00022553"/>
    </source>
</evidence>
<dbReference type="InterPro" id="IPR001242">
    <property type="entry name" value="Condensation_dom"/>
</dbReference>
<reference evidence="20 21" key="1">
    <citation type="journal article" date="2017" name="Mycologia">
        <title>Bifiguratus adelaidae, gen. et sp. nov., a new member of Mucoromycotina in endophytic and soil-dwelling habitats.</title>
        <authorList>
            <person name="Torres-Cruz T.J."/>
            <person name="Billingsley Tobias T.L."/>
            <person name="Almatruk M."/>
            <person name="Hesse C."/>
            <person name="Kuske C.R."/>
            <person name="Desiro A."/>
            <person name="Benucci G.M."/>
            <person name="Bonito G."/>
            <person name="Stajich J.E."/>
            <person name="Dunlap C."/>
            <person name="Arnold A.E."/>
            <person name="Porras-Alfaro A."/>
        </authorList>
    </citation>
    <scope>NUCLEOTIDE SEQUENCE [LARGE SCALE GENOMIC DNA]</scope>
    <source>
        <strain evidence="20 21">AZ0501</strain>
    </source>
</reference>
<dbReference type="NCBIfam" id="TIGR01733">
    <property type="entry name" value="AA-adenyl-dom"/>
    <property type="match status" value="1"/>
</dbReference>
<proteinExistence type="inferred from homology"/>
<keyword evidence="12" id="KW-0457">Lysine biosynthesis</keyword>
<evidence type="ECO:0000256" key="9">
    <source>
        <dbReference type="ARBA" id="ARBA00022605"/>
    </source>
</evidence>
<dbReference type="InterPro" id="IPR000873">
    <property type="entry name" value="AMP-dep_synth/lig_dom"/>
</dbReference>
<dbReference type="SUPFAM" id="SSF47336">
    <property type="entry name" value="ACP-like"/>
    <property type="match status" value="1"/>
</dbReference>
<evidence type="ECO:0000259" key="19">
    <source>
        <dbReference type="PROSITE" id="PS50075"/>
    </source>
</evidence>
<organism evidence="20 21">
    <name type="scientific">Bifiguratus adelaidae</name>
    <dbReference type="NCBI Taxonomy" id="1938954"/>
    <lineage>
        <taxon>Eukaryota</taxon>
        <taxon>Fungi</taxon>
        <taxon>Fungi incertae sedis</taxon>
        <taxon>Mucoromycota</taxon>
        <taxon>Mucoromycotina</taxon>
        <taxon>Endogonomycetes</taxon>
        <taxon>Endogonales</taxon>
        <taxon>Endogonales incertae sedis</taxon>
        <taxon>Bifiguratus</taxon>
    </lineage>
</organism>
<dbReference type="Gene3D" id="3.30.559.30">
    <property type="entry name" value="Nonribosomal peptide synthetase, condensation domain"/>
    <property type="match status" value="1"/>
</dbReference>
<dbReference type="PANTHER" id="PTHR44845">
    <property type="entry name" value="CARRIER DOMAIN-CONTAINING PROTEIN"/>
    <property type="match status" value="1"/>
</dbReference>
<dbReference type="PANTHER" id="PTHR44845:SF1">
    <property type="entry name" value="L-2-AMINOADIPATE REDUCTASE"/>
    <property type="match status" value="1"/>
</dbReference>
<dbReference type="Pfam" id="PF00501">
    <property type="entry name" value="AMP-binding"/>
    <property type="match status" value="1"/>
</dbReference>
<dbReference type="Gene3D" id="1.10.1200.10">
    <property type="entry name" value="ACP-like"/>
    <property type="match status" value="1"/>
</dbReference>
<dbReference type="InterPro" id="IPR020806">
    <property type="entry name" value="PKS_PP-bd"/>
</dbReference>
<keyword evidence="10" id="KW-0521">NADP</keyword>
<dbReference type="EMBL" id="MVBO01000006">
    <property type="protein sequence ID" value="OZJ06152.1"/>
    <property type="molecule type" value="Genomic_DNA"/>
</dbReference>
<dbReference type="InterPro" id="IPR020845">
    <property type="entry name" value="AMP-binding_CS"/>
</dbReference>
<evidence type="ECO:0000256" key="11">
    <source>
        <dbReference type="ARBA" id="ARBA00023002"/>
    </source>
</evidence>
<evidence type="ECO:0000256" key="2">
    <source>
        <dbReference type="ARBA" id="ARBA00003499"/>
    </source>
</evidence>
<name>A0A261Y6C1_9FUNG</name>
<dbReference type="PROSITE" id="PS00012">
    <property type="entry name" value="PHOSPHOPANTETHEINE"/>
    <property type="match status" value="1"/>
</dbReference>
<dbReference type="Gene3D" id="3.40.50.720">
    <property type="entry name" value="NAD(P)-binding Rossmann-like Domain"/>
    <property type="match status" value="1"/>
</dbReference>
<dbReference type="InterPro" id="IPR009081">
    <property type="entry name" value="PP-bd_ACP"/>
</dbReference>
<keyword evidence="11" id="KW-0560">Oxidoreductase</keyword>
<dbReference type="PIRSF" id="PIRSF001617">
    <property type="entry name" value="Alpha-AR"/>
    <property type="match status" value="1"/>
</dbReference>
<dbReference type="NCBIfam" id="TIGR01746">
    <property type="entry name" value="Thioester-redct"/>
    <property type="match status" value="1"/>
</dbReference>
<dbReference type="InterPro" id="IPR014397">
    <property type="entry name" value="Lys2"/>
</dbReference>
<protein>
    <recommendedName>
        <fullName evidence="14">Alpha-aminoadipate reductase</fullName>
        <ecNumber evidence="6">1.2.1.31</ecNumber>
        <ecNumber evidence="5">1.2.1.95</ecNumber>
    </recommendedName>
    <alternativeName>
        <fullName evidence="13">L-aminoadipate-semialdehyde dehydrogenase</fullName>
    </alternativeName>
</protein>
<dbReference type="InterPro" id="IPR010071">
    <property type="entry name" value="AA_adenyl_dom"/>
</dbReference>
<sequence>MDIDARLRAWKDRLQNRTDLLLPTDYPRPFPMKVVEAVESLTLSEETLLAVLQLTVGIKLKNEAHPTPFTILLSAFAILLQRYSGDEDFTVGSSSSVQNPLVLRLNVTPQQNFVDVVHTVHQVEREAEAMEVPFDRLLQAFSTQSGAQTEPLFRVRFFDETDAPSQPNLASTSSTTDVTVFITSPHTTSSLKSSFLKDIEVRISYNQILFSPRRIHCILEQLAVILQAAAKDLTKPVGTISLFTPTSKQAGIPDPSKPLHWSLWRGAIHDVFAKNAKSFPDRTCVVESVEDSADKRRIYTYRHIYEASNLVAHRLIRGGVKREDVVMVYAYRGVDLVVTVMGVLKAGCTFSVIDPAYPPKRQNIYLQVAKPRGLIVLGKAGTLDPSVRDYVSTELQIACEIPALQIHPDGKVTGGQVNGADVLDIVQDLASQDPGVVVGPDSVGTLSFTSGSTGIPKGVRGRHFSLTHYYPWMAEEFGLSENDKFTMLSGIAHDPIQRDIFTPLFFGAELHVPTTADIGIPGQLAEWMRNSEVTVTHLTPAMGQLLSSHARNQIPSLQNAFFVGDILTRRDAGRLQKFAENCAVINMYGTTETQRAVSYYRLPPAGANPAFLSSQKEVIPAGKGMDNVQLLVVNRHDPMLMCGVGEVGEIYVRAGGLAEGYLQLPDATAEKFLSNWFMPDNSATSPNIESTVPGEWQQFWKGPRDRVYKSGDLGRYRPDGNVECSGRADDQVKIRGFRIELGEIDTHLSQHPLVRENVTLVRRDKNEEQTLVSYFIPVQGGDDAAGLLSSEVDEEGGDEESKGLKSRRRYTRLIRDIQAWLKQKLPSYAVPTVFVPMVRMPLTPNGKIDKPALPFPDTAQFRDRNGSAKKPSSASDAVLAAMTPTERTVHDIWQSLLPSPPEPTIPLDDNFFDLGGHSLIATRLVFEVRRRCGVDAPLGLVFKEPTIRGLAREVDRLQQGDLLIDDERPEAKGGAAVSEGKGETGSLSNDRKEEEFDYAADLNTLTSLLEKSYFGGNLEATTKQPQPTEKRNVFLTGATGFLGVFILSSLLQDTAVGRVVCLVRASDEASAFGRIRKALANHLLWKDSFATDGRIQVVCGDLGEERLGLSQADWERVCNETDIVIHNGALVHWVYPYAHLRAANVMGTFYAMQIAGSGNRPKSFCFVSSTSVLDTEHYVQLSDSMIQRGSAGVLETDDLEGARTGLRSGYGQSKWVAEKLIMEARSRGLPATIVRPGYILGDSRTGVTNTDDFIWRLVKGCTQLGSIPFINNAVNICAVDYVAGCVTSVALTPESSKLGVFHITHPTVYRFNEMFTSLKRYGYQCDQIEYIQWRNQLMDFTLESQDNALYPLLHFVLDDLPTSTKAPILDFQNTQRIAGTRGVTCPPMNDDLMGIYLAYLVQVGFMDAPAAEAELKLPHLDVGNVQMLKRSAAK</sequence>
<keyword evidence="8" id="KW-0597">Phosphoprotein</keyword>
<dbReference type="EC" id="1.2.1.95" evidence="5"/>
<dbReference type="GO" id="GO:0031177">
    <property type="term" value="F:phosphopantetheine binding"/>
    <property type="evidence" value="ECO:0007669"/>
    <property type="project" value="InterPro"/>
</dbReference>
<gene>
    <name evidence="20" type="ORF">BZG36_01041</name>
</gene>
<dbReference type="InterPro" id="IPR013120">
    <property type="entry name" value="FAR_NAD-bd"/>
</dbReference>
<evidence type="ECO:0000256" key="14">
    <source>
        <dbReference type="ARBA" id="ARBA00032195"/>
    </source>
</evidence>
<comment type="catalytic activity">
    <reaction evidence="15">
        <text>(S)-2-amino-6-oxohexanoate + AMP + diphosphate + NADP(+) = L-2-aminoadipate + ATP + NADPH + H(+)</text>
        <dbReference type="Rhea" id="RHEA:46936"/>
        <dbReference type="ChEBI" id="CHEBI:15378"/>
        <dbReference type="ChEBI" id="CHEBI:30616"/>
        <dbReference type="ChEBI" id="CHEBI:33019"/>
        <dbReference type="ChEBI" id="CHEBI:57783"/>
        <dbReference type="ChEBI" id="CHEBI:58321"/>
        <dbReference type="ChEBI" id="CHEBI:58349"/>
        <dbReference type="ChEBI" id="CHEBI:58672"/>
        <dbReference type="ChEBI" id="CHEBI:456215"/>
        <dbReference type="EC" id="1.2.1.95"/>
    </reaction>
</comment>
<evidence type="ECO:0000256" key="12">
    <source>
        <dbReference type="ARBA" id="ARBA00023154"/>
    </source>
</evidence>
<dbReference type="GO" id="GO:0004043">
    <property type="term" value="F:L-aminoadipate-semialdehyde dehydrogenase [NAD(P)+] activity"/>
    <property type="evidence" value="ECO:0007669"/>
    <property type="project" value="UniProtKB-EC"/>
</dbReference>
<evidence type="ECO:0000256" key="17">
    <source>
        <dbReference type="ARBA" id="ARBA00049537"/>
    </source>
</evidence>
<comment type="similarity">
    <text evidence="4">Belongs to the ATP-dependent AMP-binding enzyme family.</text>
</comment>
<keyword evidence="21" id="KW-1185">Reference proteome</keyword>
<dbReference type="Gene3D" id="3.40.50.12780">
    <property type="entry name" value="N-terminal domain of ligase-like"/>
    <property type="match status" value="1"/>
</dbReference>
<dbReference type="PROSITE" id="PS00455">
    <property type="entry name" value="AMP_BINDING"/>
    <property type="match status" value="1"/>
</dbReference>
<keyword evidence="7" id="KW-0596">Phosphopantetheine</keyword>
<dbReference type="UniPathway" id="UPA00033">
    <property type="reaction ID" value="UER00032"/>
</dbReference>
<dbReference type="InterPro" id="IPR036291">
    <property type="entry name" value="NAD(P)-bd_dom_sf"/>
</dbReference>
<evidence type="ECO:0000256" key="3">
    <source>
        <dbReference type="ARBA" id="ARBA00004827"/>
    </source>
</evidence>
<dbReference type="InterPro" id="IPR010080">
    <property type="entry name" value="Thioester_reductase-like_dom"/>
</dbReference>
<dbReference type="SUPFAM" id="SSF52777">
    <property type="entry name" value="CoA-dependent acyltransferases"/>
    <property type="match status" value="1"/>
</dbReference>
<dbReference type="PROSITE" id="PS50075">
    <property type="entry name" value="CARRIER"/>
    <property type="match status" value="1"/>
</dbReference>
<feature type="domain" description="Carrier" evidence="19">
    <location>
        <begin position="880"/>
        <end position="958"/>
    </location>
</feature>
<comment type="catalytic activity">
    <reaction evidence="16">
        <text>(S)-2-amino-6-oxohexanoate + NAD(+) + H2O = L-2-aminoadipate + NADH + 2 H(+)</text>
        <dbReference type="Rhea" id="RHEA:12308"/>
        <dbReference type="ChEBI" id="CHEBI:15377"/>
        <dbReference type="ChEBI" id="CHEBI:15378"/>
        <dbReference type="ChEBI" id="CHEBI:57540"/>
        <dbReference type="ChEBI" id="CHEBI:57945"/>
        <dbReference type="ChEBI" id="CHEBI:58321"/>
        <dbReference type="ChEBI" id="CHEBI:58672"/>
        <dbReference type="EC" id="1.2.1.31"/>
    </reaction>
</comment>
<comment type="caution">
    <text evidence="20">The sequence shown here is derived from an EMBL/GenBank/DDBJ whole genome shotgun (WGS) entry which is preliminary data.</text>
</comment>
<comment type="function">
    <text evidence="2">Catalyzes the activation of alpha-aminoadipate by ATP-dependent adenylation and the reduction of activated alpha-aminoadipate by NADPH. The activated alpha-aminoadipate is bound to the phosphopantheinyl group of the enzyme itself before it is reduced to (S)-2-amino-6-oxohexanoate.</text>
</comment>
<evidence type="ECO:0000256" key="10">
    <source>
        <dbReference type="ARBA" id="ARBA00022857"/>
    </source>
</evidence>
<dbReference type="SUPFAM" id="SSF56801">
    <property type="entry name" value="Acetyl-CoA synthetase-like"/>
    <property type="match status" value="1"/>
</dbReference>
<dbReference type="InterPro" id="IPR042099">
    <property type="entry name" value="ANL_N_sf"/>
</dbReference>
<evidence type="ECO:0000256" key="6">
    <source>
        <dbReference type="ARBA" id="ARBA00013073"/>
    </source>
</evidence>
<evidence type="ECO:0000256" key="1">
    <source>
        <dbReference type="ARBA" id="ARBA00001957"/>
    </source>
</evidence>
<feature type="region of interest" description="Disordered" evidence="18">
    <location>
        <begin position="968"/>
        <end position="991"/>
    </location>
</feature>
<dbReference type="SMART" id="SM00823">
    <property type="entry name" value="PKS_PP"/>
    <property type="match status" value="1"/>
</dbReference>
<keyword evidence="9" id="KW-0028">Amino-acid biosynthesis</keyword>
<dbReference type="NCBIfam" id="TIGR03443">
    <property type="entry name" value="alpha_am_amid"/>
    <property type="match status" value="1"/>
</dbReference>
<comment type="cofactor">
    <cofactor evidence="1">
        <name>pantetheine 4'-phosphate</name>
        <dbReference type="ChEBI" id="CHEBI:47942"/>
    </cofactor>
</comment>
<evidence type="ECO:0000256" key="7">
    <source>
        <dbReference type="ARBA" id="ARBA00022450"/>
    </source>
</evidence>
<evidence type="ECO:0000256" key="18">
    <source>
        <dbReference type="SAM" id="MobiDB-lite"/>
    </source>
</evidence>
<dbReference type="Pfam" id="PF07993">
    <property type="entry name" value="NAD_binding_4"/>
    <property type="match status" value="1"/>
</dbReference>
<dbReference type="GO" id="GO:0019878">
    <property type="term" value="P:lysine biosynthetic process via aminoadipic acid"/>
    <property type="evidence" value="ECO:0007669"/>
    <property type="project" value="UniProtKB-UniPathway"/>
</dbReference>
<accession>A0A261Y6C1</accession>
<evidence type="ECO:0000256" key="15">
    <source>
        <dbReference type="ARBA" id="ARBA00048260"/>
    </source>
</evidence>
<evidence type="ECO:0000256" key="16">
    <source>
        <dbReference type="ARBA" id="ARBA00048414"/>
    </source>
</evidence>
<comment type="catalytic activity">
    <reaction evidence="17">
        <text>(S)-2-amino-6-oxohexanoate + NADP(+) + H2O = L-2-aminoadipate + NADPH + 2 H(+)</text>
        <dbReference type="Rhea" id="RHEA:12304"/>
        <dbReference type="ChEBI" id="CHEBI:15377"/>
        <dbReference type="ChEBI" id="CHEBI:15378"/>
        <dbReference type="ChEBI" id="CHEBI:57783"/>
        <dbReference type="ChEBI" id="CHEBI:58321"/>
        <dbReference type="ChEBI" id="CHEBI:58349"/>
        <dbReference type="ChEBI" id="CHEBI:58672"/>
        <dbReference type="EC" id="1.2.1.31"/>
    </reaction>
</comment>
<dbReference type="InterPro" id="IPR006162">
    <property type="entry name" value="Ppantetheine_attach_site"/>
</dbReference>
<dbReference type="Gene3D" id="3.30.300.30">
    <property type="match status" value="1"/>
</dbReference>
<dbReference type="EC" id="1.2.1.31" evidence="6"/>
<dbReference type="Pfam" id="PF00668">
    <property type="entry name" value="Condensation"/>
    <property type="match status" value="1"/>
</dbReference>
<evidence type="ECO:0000256" key="13">
    <source>
        <dbReference type="ARBA" id="ARBA00031335"/>
    </source>
</evidence>
<dbReference type="InterPro" id="IPR036736">
    <property type="entry name" value="ACP-like_sf"/>
</dbReference>
<evidence type="ECO:0000256" key="5">
    <source>
        <dbReference type="ARBA" id="ARBA00012913"/>
    </source>
</evidence>
<dbReference type="Pfam" id="PF00550">
    <property type="entry name" value="PP-binding"/>
    <property type="match status" value="1"/>
</dbReference>
<dbReference type="SUPFAM" id="SSF51735">
    <property type="entry name" value="NAD(P)-binding Rossmann-fold domains"/>
    <property type="match status" value="1"/>
</dbReference>
<dbReference type="CDD" id="cd05235">
    <property type="entry name" value="SDR_e1"/>
    <property type="match status" value="1"/>
</dbReference>
<evidence type="ECO:0000313" key="21">
    <source>
        <dbReference type="Proteomes" id="UP000242875"/>
    </source>
</evidence>
<evidence type="ECO:0000313" key="20">
    <source>
        <dbReference type="EMBL" id="OZJ06152.1"/>
    </source>
</evidence>
<comment type="pathway">
    <text evidence="3">Amino-acid biosynthesis; L-lysine biosynthesis via AAA pathway; L-lysine from L-alpha-aminoadipate (fungal route): step 1/3.</text>
</comment>
<dbReference type="OrthoDB" id="329835at2759"/>